<comment type="caution">
    <text evidence="2">The sequence shown here is derived from an EMBL/GenBank/DDBJ whole genome shotgun (WGS) entry which is preliminary data.</text>
</comment>
<dbReference type="InterPro" id="IPR004843">
    <property type="entry name" value="Calcineurin-like_PHP"/>
</dbReference>
<gene>
    <name evidence="2" type="ORF">CHS0354_043150</name>
</gene>
<evidence type="ECO:0000313" key="3">
    <source>
        <dbReference type="Proteomes" id="UP001195483"/>
    </source>
</evidence>
<dbReference type="PANTHER" id="PTHR16509">
    <property type="match status" value="1"/>
</dbReference>
<dbReference type="GO" id="GO:0008663">
    <property type="term" value="F:2',3'-cyclic-nucleotide 2'-phosphodiesterase activity"/>
    <property type="evidence" value="ECO:0007669"/>
    <property type="project" value="TreeGrafter"/>
</dbReference>
<reference evidence="2" key="2">
    <citation type="journal article" date="2021" name="Genome Biol. Evol.">
        <title>Developing a high-quality reference genome for a parasitic bivalve with doubly uniparental inheritance (Bivalvia: Unionida).</title>
        <authorList>
            <person name="Smith C.H."/>
        </authorList>
    </citation>
    <scope>NUCLEOTIDE SEQUENCE</scope>
    <source>
        <strain evidence="2">CHS0354</strain>
        <tissue evidence="2">Mantle</tissue>
    </source>
</reference>
<evidence type="ECO:0000313" key="2">
    <source>
        <dbReference type="EMBL" id="KAK3588980.1"/>
    </source>
</evidence>
<keyword evidence="3" id="KW-1185">Reference proteome</keyword>
<dbReference type="EMBL" id="JAEAOA010002363">
    <property type="protein sequence ID" value="KAK3588980.1"/>
    <property type="molecule type" value="Genomic_DNA"/>
</dbReference>
<dbReference type="GO" id="GO:0030145">
    <property type="term" value="F:manganese ion binding"/>
    <property type="evidence" value="ECO:0007669"/>
    <property type="project" value="TreeGrafter"/>
</dbReference>
<dbReference type="PANTHER" id="PTHR16509:SF1">
    <property type="entry name" value="MANGANESE-DEPENDENT ADP-RIBOSE_CDP-ALCOHOL DIPHOSPHATASE"/>
    <property type="match status" value="1"/>
</dbReference>
<proteinExistence type="predicted"/>
<dbReference type="GO" id="GO:0047631">
    <property type="term" value="F:ADP-ribose diphosphatase activity"/>
    <property type="evidence" value="ECO:0007669"/>
    <property type="project" value="TreeGrafter"/>
</dbReference>
<dbReference type="Gene3D" id="3.60.21.10">
    <property type="match status" value="1"/>
</dbReference>
<evidence type="ECO:0000259" key="1">
    <source>
        <dbReference type="Pfam" id="PF00149"/>
    </source>
</evidence>
<dbReference type="SUPFAM" id="SSF56300">
    <property type="entry name" value="Metallo-dependent phosphatases"/>
    <property type="match status" value="1"/>
</dbReference>
<protein>
    <recommendedName>
        <fullName evidence="1">Calcineurin-like phosphoesterase domain-containing protein</fullName>
    </recommendedName>
</protein>
<sequence>MNDSARIKPVLAFGVITDVHYADKEDGTNYSRTATRYYRHALQHLKSMLETWERDPLCKPAFILQLGDLIDGVNKSMEASESALQRVLAEIKSFSGPCYHIWGNHEFYNFTREFLMKSSLFSGNELQCSVMPGNAYYAVEPHPQLRILSLDTYEISLLGYPEEAPQYQTALKMMSKNPNEDQNSPVGLGYDDLMFLKYNGGLDMGQLIWLEMNLQEAMAKRQNIVVIGHVPMHPESADRELCWNYQAVLSVLQQYASCVLCYLAGHDHTGGSTTDSTGILYLTMSGVIENKKSCDAATAYLYKDRLEIVGNGRVRNY</sequence>
<dbReference type="GO" id="GO:0047734">
    <property type="term" value="F:CDP-glycerol diphosphatase activity"/>
    <property type="evidence" value="ECO:0007669"/>
    <property type="project" value="TreeGrafter"/>
</dbReference>
<dbReference type="AlphaFoldDB" id="A0AAE0SBJ9"/>
<name>A0AAE0SBJ9_9BIVA</name>
<dbReference type="InterPro" id="IPR029052">
    <property type="entry name" value="Metallo-depent_PP-like"/>
</dbReference>
<dbReference type="Proteomes" id="UP001195483">
    <property type="component" value="Unassembled WGS sequence"/>
</dbReference>
<reference evidence="2" key="3">
    <citation type="submission" date="2023-05" db="EMBL/GenBank/DDBJ databases">
        <authorList>
            <person name="Smith C.H."/>
        </authorList>
    </citation>
    <scope>NUCLEOTIDE SEQUENCE</scope>
    <source>
        <strain evidence="2">CHS0354</strain>
        <tissue evidence="2">Mantle</tissue>
    </source>
</reference>
<reference evidence="2" key="1">
    <citation type="journal article" date="2021" name="Genome Biol. Evol.">
        <title>A High-Quality Reference Genome for a Parasitic Bivalve with Doubly Uniparental Inheritance (Bivalvia: Unionida).</title>
        <authorList>
            <person name="Smith C.H."/>
        </authorList>
    </citation>
    <scope>NUCLEOTIDE SEQUENCE</scope>
    <source>
        <strain evidence="2">CHS0354</strain>
    </source>
</reference>
<accession>A0AAE0SBJ9</accession>
<dbReference type="Pfam" id="PF00149">
    <property type="entry name" value="Metallophos"/>
    <property type="match status" value="1"/>
</dbReference>
<organism evidence="2 3">
    <name type="scientific">Potamilus streckersoni</name>
    <dbReference type="NCBI Taxonomy" id="2493646"/>
    <lineage>
        <taxon>Eukaryota</taxon>
        <taxon>Metazoa</taxon>
        <taxon>Spiralia</taxon>
        <taxon>Lophotrochozoa</taxon>
        <taxon>Mollusca</taxon>
        <taxon>Bivalvia</taxon>
        <taxon>Autobranchia</taxon>
        <taxon>Heteroconchia</taxon>
        <taxon>Palaeoheterodonta</taxon>
        <taxon>Unionida</taxon>
        <taxon>Unionoidea</taxon>
        <taxon>Unionidae</taxon>
        <taxon>Ambleminae</taxon>
        <taxon>Lampsilini</taxon>
        <taxon>Potamilus</taxon>
    </lineage>
</organism>
<feature type="domain" description="Calcineurin-like phosphoesterase" evidence="1">
    <location>
        <begin position="13"/>
        <end position="269"/>
    </location>
</feature>
<feature type="non-terminal residue" evidence="2">
    <location>
        <position position="317"/>
    </location>
</feature>